<keyword evidence="2" id="KW-0472">Membrane</keyword>
<feature type="transmembrane region" description="Helical" evidence="2">
    <location>
        <begin position="55"/>
        <end position="73"/>
    </location>
</feature>
<evidence type="ECO:0000313" key="3">
    <source>
        <dbReference type="EMBL" id="MED6176593.1"/>
    </source>
</evidence>
<proteinExistence type="predicted"/>
<gene>
    <name evidence="3" type="ORF">PIB30_089707</name>
</gene>
<evidence type="ECO:0000256" key="1">
    <source>
        <dbReference type="SAM" id="MobiDB-lite"/>
    </source>
</evidence>
<evidence type="ECO:0000256" key="2">
    <source>
        <dbReference type="SAM" id="Phobius"/>
    </source>
</evidence>
<organism evidence="3 4">
    <name type="scientific">Stylosanthes scabra</name>
    <dbReference type="NCBI Taxonomy" id="79078"/>
    <lineage>
        <taxon>Eukaryota</taxon>
        <taxon>Viridiplantae</taxon>
        <taxon>Streptophyta</taxon>
        <taxon>Embryophyta</taxon>
        <taxon>Tracheophyta</taxon>
        <taxon>Spermatophyta</taxon>
        <taxon>Magnoliopsida</taxon>
        <taxon>eudicotyledons</taxon>
        <taxon>Gunneridae</taxon>
        <taxon>Pentapetalae</taxon>
        <taxon>rosids</taxon>
        <taxon>fabids</taxon>
        <taxon>Fabales</taxon>
        <taxon>Fabaceae</taxon>
        <taxon>Papilionoideae</taxon>
        <taxon>50 kb inversion clade</taxon>
        <taxon>dalbergioids sensu lato</taxon>
        <taxon>Dalbergieae</taxon>
        <taxon>Pterocarpus clade</taxon>
        <taxon>Stylosanthes</taxon>
    </lineage>
</organism>
<name>A0ABU6VV64_9FABA</name>
<keyword evidence="2" id="KW-1133">Transmembrane helix</keyword>
<protein>
    <submittedName>
        <fullName evidence="3">Uncharacterized protein</fullName>
    </submittedName>
</protein>
<dbReference type="EMBL" id="JASCZI010152726">
    <property type="protein sequence ID" value="MED6176593.1"/>
    <property type="molecule type" value="Genomic_DNA"/>
</dbReference>
<reference evidence="3 4" key="1">
    <citation type="journal article" date="2023" name="Plants (Basel)">
        <title>Bridging the Gap: Combining Genomics and Transcriptomics Approaches to Understand Stylosanthes scabra, an Orphan Legume from the Brazilian Caatinga.</title>
        <authorList>
            <person name="Ferreira-Neto J.R.C."/>
            <person name="da Silva M.D."/>
            <person name="Binneck E."/>
            <person name="de Melo N.F."/>
            <person name="da Silva R.H."/>
            <person name="de Melo A.L.T.M."/>
            <person name="Pandolfi V."/>
            <person name="Bustamante F.O."/>
            <person name="Brasileiro-Vidal A.C."/>
            <person name="Benko-Iseppon A.M."/>
        </authorList>
    </citation>
    <scope>NUCLEOTIDE SEQUENCE [LARGE SCALE GENOMIC DNA]</scope>
    <source>
        <tissue evidence="3">Leaves</tissue>
    </source>
</reference>
<comment type="caution">
    <text evidence="3">The sequence shown here is derived from an EMBL/GenBank/DDBJ whole genome shotgun (WGS) entry which is preliminary data.</text>
</comment>
<feature type="region of interest" description="Disordered" evidence="1">
    <location>
        <begin position="318"/>
        <end position="387"/>
    </location>
</feature>
<keyword evidence="2" id="KW-0812">Transmembrane</keyword>
<feature type="compositionally biased region" description="Basic and acidic residues" evidence="1">
    <location>
        <begin position="255"/>
        <end position="271"/>
    </location>
</feature>
<evidence type="ECO:0000313" key="4">
    <source>
        <dbReference type="Proteomes" id="UP001341840"/>
    </source>
</evidence>
<feature type="region of interest" description="Disordered" evidence="1">
    <location>
        <begin position="255"/>
        <end position="280"/>
    </location>
</feature>
<feature type="compositionally biased region" description="Acidic residues" evidence="1">
    <location>
        <begin position="343"/>
        <end position="354"/>
    </location>
</feature>
<accession>A0ABU6VV64</accession>
<feature type="compositionally biased region" description="Basic residues" evidence="1">
    <location>
        <begin position="321"/>
        <end position="330"/>
    </location>
</feature>
<sequence>MATGITMLLVSATRVRRPQCCVVAAVTSSNCGGSDVLPPCSSISAQRSLNRHYRVWTNAVLLNLISFNGYYVVLRWFALLIYIGVNYLGLATMEYFSVRVYHSGKFRGNVWARKYVGAEDTILDWCNHDKWSLLEGGGTGLKELSGDIDPMEMANVGVAQGLVELYVVHKLSVPVALDDFPYDIGYIDVGGAVNVPDGDDCELNLVLEAQHVAENGPGIGVEAQNCADSGPSVVMEAQNVEVEIHVDTEVGVKNSKEGLNAYEKEDSRGDSGDDDDPYYQDDSDLNFSDSKDDFIGDDDLFDVDITLGEFQLEIRDSKQAKAGKVKKKKGKETAGVRVSSGLSDDEGINSDELEDLHIEDGDGDDEDGSKVSHKKKFPIHKELKDMS</sequence>
<dbReference type="Proteomes" id="UP001341840">
    <property type="component" value="Unassembled WGS sequence"/>
</dbReference>
<keyword evidence="4" id="KW-1185">Reference proteome</keyword>